<dbReference type="InterPro" id="IPR006282">
    <property type="entry name" value="Thi_PPkinase"/>
</dbReference>
<dbReference type="GO" id="GO:0006772">
    <property type="term" value="P:thiamine metabolic process"/>
    <property type="evidence" value="ECO:0007669"/>
    <property type="project" value="InterPro"/>
</dbReference>
<dbReference type="eggNOG" id="KOG3153">
    <property type="taxonomic scope" value="Eukaryota"/>
</dbReference>
<name>G3BAV0_CANTC</name>
<dbReference type="GO" id="GO:0009229">
    <property type="term" value="P:thiamine diphosphate biosynthetic process"/>
    <property type="evidence" value="ECO:0007669"/>
    <property type="project" value="UniProtKB-UniRule"/>
</dbReference>
<evidence type="ECO:0000256" key="3">
    <source>
        <dbReference type="ARBA" id="ARBA00022679"/>
    </source>
</evidence>
<dbReference type="InterPro" id="IPR007373">
    <property type="entry name" value="Thiamin_PyroPKinase_B1-bd"/>
</dbReference>
<dbReference type="OrthoDB" id="25149at2759"/>
<dbReference type="PANTHER" id="PTHR13622">
    <property type="entry name" value="THIAMIN PYROPHOSPHOKINASE"/>
    <property type="match status" value="1"/>
</dbReference>
<evidence type="ECO:0000313" key="10">
    <source>
        <dbReference type="Proteomes" id="UP000000707"/>
    </source>
</evidence>
<comment type="catalytic activity">
    <reaction evidence="7">
        <text>thiamine + ATP = thiamine diphosphate + AMP + H(+)</text>
        <dbReference type="Rhea" id="RHEA:11576"/>
        <dbReference type="ChEBI" id="CHEBI:15378"/>
        <dbReference type="ChEBI" id="CHEBI:18385"/>
        <dbReference type="ChEBI" id="CHEBI:30616"/>
        <dbReference type="ChEBI" id="CHEBI:58937"/>
        <dbReference type="ChEBI" id="CHEBI:456215"/>
    </reaction>
</comment>
<sequence>MDQEAEVIENPDNLEVVAPEDAHVIEPLIFKDREVGNSSLIVLNQEIHSIDLEGLWRNTKLHICADGGANRLFEYWKKHQRTEEFVPDFIVGDLDSLKADVQQFYEQHGCIVIPQYTQYASDFMKSMRLSMIYFQSETTRGLLYEPIESNKGLEFIQLEPAQVSVDMYILNGLGGRFDQTVHSINQVIQLAQQFVQNSFRFITPDDIVFLLRKGVNYIKYPSKQSFGCQGNPVCGMLPLNTEVVLNTRGLKWDVLHWPSSMGGHVSSSNALVGISGAVIECSNDMIINIEHSFN</sequence>
<keyword evidence="4 7" id="KW-0547">Nucleotide-binding</keyword>
<reference evidence="9 10" key="1">
    <citation type="journal article" date="2011" name="Proc. Natl. Acad. Sci. U.S.A.">
        <title>Comparative genomics of xylose-fermenting fungi for enhanced biofuel production.</title>
        <authorList>
            <person name="Wohlbach D.J."/>
            <person name="Kuo A."/>
            <person name="Sato T.K."/>
            <person name="Potts K.M."/>
            <person name="Salamov A.A."/>
            <person name="LaButti K.M."/>
            <person name="Sun H."/>
            <person name="Clum A."/>
            <person name="Pangilinan J.L."/>
            <person name="Lindquist E.A."/>
            <person name="Lucas S."/>
            <person name="Lapidus A."/>
            <person name="Jin M."/>
            <person name="Gunawan C."/>
            <person name="Balan V."/>
            <person name="Dale B.E."/>
            <person name="Jeffries T.W."/>
            <person name="Zinkel R."/>
            <person name="Barry K.W."/>
            <person name="Grigoriev I.V."/>
            <person name="Gasch A.P."/>
        </authorList>
    </citation>
    <scope>NUCLEOTIDE SEQUENCE [LARGE SCALE GENOMIC DNA]</scope>
    <source>
        <strain evidence="10">ATCC 10573 / BCRC 21748 / CBS 615 / JCM 9827 / NBRC 10315 / NRRL Y-1498 / VKM Y-70</strain>
    </source>
</reference>
<dbReference type="SMART" id="SM00983">
    <property type="entry name" value="TPK_B1_binding"/>
    <property type="match status" value="1"/>
</dbReference>
<evidence type="ECO:0000313" key="9">
    <source>
        <dbReference type="EMBL" id="EGV61459.1"/>
    </source>
</evidence>
<dbReference type="Gene3D" id="3.40.50.10240">
    <property type="entry name" value="Thiamin pyrophosphokinase, catalytic domain"/>
    <property type="match status" value="1"/>
</dbReference>
<dbReference type="GO" id="GO:0004788">
    <property type="term" value="F:thiamine diphosphokinase activity"/>
    <property type="evidence" value="ECO:0007669"/>
    <property type="project" value="UniProtKB-UniRule"/>
</dbReference>
<dbReference type="AlphaFoldDB" id="G3BAV0"/>
<dbReference type="EMBL" id="GL996527">
    <property type="protein sequence ID" value="EGV61459.1"/>
    <property type="molecule type" value="Genomic_DNA"/>
</dbReference>
<dbReference type="Gene3D" id="2.60.120.320">
    <property type="entry name" value="Thiamin pyrophosphokinase, thiamin-binding domain"/>
    <property type="match status" value="1"/>
</dbReference>
<dbReference type="KEGG" id="cten:18246084"/>
<proteinExistence type="inferred from homology"/>
<dbReference type="CDD" id="cd07995">
    <property type="entry name" value="TPK"/>
    <property type="match status" value="1"/>
</dbReference>
<evidence type="ECO:0000256" key="2">
    <source>
        <dbReference type="ARBA" id="ARBA00006785"/>
    </source>
</evidence>
<dbReference type="SUPFAM" id="SSF63862">
    <property type="entry name" value="Thiamin pyrophosphokinase, substrate-binding domain"/>
    <property type="match status" value="1"/>
</dbReference>
<dbReference type="InterPro" id="IPR016966">
    <property type="entry name" value="Thiamin_pyrophosphokinase_euk"/>
</dbReference>
<dbReference type="Proteomes" id="UP000000707">
    <property type="component" value="Unassembled WGS sequence"/>
</dbReference>
<gene>
    <name evidence="9" type="ORF">CANTEDRAFT_109077</name>
</gene>
<evidence type="ECO:0000256" key="7">
    <source>
        <dbReference type="PIRNR" id="PIRNR031057"/>
    </source>
</evidence>
<evidence type="ECO:0000256" key="6">
    <source>
        <dbReference type="ARBA" id="ARBA00022840"/>
    </source>
</evidence>
<evidence type="ECO:0000256" key="1">
    <source>
        <dbReference type="ARBA" id="ARBA00005078"/>
    </source>
</evidence>
<dbReference type="Pfam" id="PF04265">
    <property type="entry name" value="TPK_B1_binding"/>
    <property type="match status" value="1"/>
</dbReference>
<keyword evidence="3 7" id="KW-0808">Transferase</keyword>
<dbReference type="HOGENOM" id="CLU_044237_0_0_1"/>
<dbReference type="Pfam" id="PF04263">
    <property type="entry name" value="TPK_catalytic"/>
    <property type="match status" value="1"/>
</dbReference>
<dbReference type="PANTHER" id="PTHR13622:SF8">
    <property type="entry name" value="THIAMIN PYROPHOSPHOKINASE 1"/>
    <property type="match status" value="1"/>
</dbReference>
<organism evidence="10">
    <name type="scientific">Candida tenuis (strain ATCC 10573 / BCRC 21748 / CBS 615 / JCM 9827 / NBRC 10315 / NRRL Y-1498 / VKM Y-70)</name>
    <name type="common">Yeast</name>
    <name type="synonym">Yamadazyma tenuis</name>
    <dbReference type="NCBI Taxonomy" id="590646"/>
    <lineage>
        <taxon>Eukaryota</taxon>
        <taxon>Fungi</taxon>
        <taxon>Dikarya</taxon>
        <taxon>Ascomycota</taxon>
        <taxon>Saccharomycotina</taxon>
        <taxon>Pichiomycetes</taxon>
        <taxon>Debaryomycetaceae</taxon>
        <taxon>Yamadazyma</taxon>
    </lineage>
</organism>
<evidence type="ECO:0000256" key="5">
    <source>
        <dbReference type="ARBA" id="ARBA00022777"/>
    </source>
</evidence>
<dbReference type="NCBIfam" id="TIGR01378">
    <property type="entry name" value="thi_PPkinase"/>
    <property type="match status" value="1"/>
</dbReference>
<accession>G3BAV0</accession>
<comment type="pathway">
    <text evidence="1 7">Cofactor biosynthesis; thiamine diphosphate biosynthesis; thiamine diphosphate from thiamine: step 1/1.</text>
</comment>
<dbReference type="STRING" id="590646.G3BAV0"/>
<dbReference type="EC" id="2.7.6.2" evidence="7"/>
<keyword evidence="6 7" id="KW-0067">ATP-binding</keyword>
<dbReference type="GO" id="GO:0016301">
    <property type="term" value="F:kinase activity"/>
    <property type="evidence" value="ECO:0007669"/>
    <property type="project" value="UniProtKB-UniRule"/>
</dbReference>
<dbReference type="UniPathway" id="UPA00060">
    <property type="reaction ID" value="UER00597"/>
</dbReference>
<dbReference type="GO" id="GO:0030975">
    <property type="term" value="F:thiamine binding"/>
    <property type="evidence" value="ECO:0007669"/>
    <property type="project" value="UniProtKB-UniRule"/>
</dbReference>
<feature type="domain" description="Thiamin pyrophosphokinase thiamin-binding" evidence="8">
    <location>
        <begin position="214"/>
        <end position="287"/>
    </location>
</feature>
<dbReference type="GeneID" id="18246084"/>
<comment type="similarity">
    <text evidence="2 7">Belongs to the thiamine pyrophosphokinase family.</text>
</comment>
<evidence type="ECO:0000256" key="4">
    <source>
        <dbReference type="ARBA" id="ARBA00022741"/>
    </source>
</evidence>
<dbReference type="InterPro" id="IPR036759">
    <property type="entry name" value="TPK_catalytic_sf"/>
</dbReference>
<dbReference type="InterPro" id="IPR036371">
    <property type="entry name" value="TPK_B1-bd_sf"/>
</dbReference>
<dbReference type="InterPro" id="IPR007371">
    <property type="entry name" value="TPK_catalytic"/>
</dbReference>
<keyword evidence="5 7" id="KW-0418">Kinase</keyword>
<dbReference type="GO" id="GO:0005524">
    <property type="term" value="F:ATP binding"/>
    <property type="evidence" value="ECO:0007669"/>
    <property type="project" value="UniProtKB-UniRule"/>
</dbReference>
<evidence type="ECO:0000259" key="8">
    <source>
        <dbReference type="SMART" id="SM00983"/>
    </source>
</evidence>
<protein>
    <recommendedName>
        <fullName evidence="7">Thiamine pyrophosphokinase</fullName>
        <ecNumber evidence="7">2.7.6.2</ecNumber>
    </recommendedName>
</protein>
<dbReference type="SUPFAM" id="SSF63999">
    <property type="entry name" value="Thiamin pyrophosphokinase, catalytic domain"/>
    <property type="match status" value="1"/>
</dbReference>
<dbReference type="PIRSF" id="PIRSF031057">
    <property type="entry name" value="Thiamin_pyrophosphokinase"/>
    <property type="match status" value="1"/>
</dbReference>
<keyword evidence="10" id="KW-1185">Reference proteome</keyword>